<reference evidence="2" key="2">
    <citation type="submission" date="2023-06" db="EMBL/GenBank/DDBJ databases">
        <authorList>
            <person name="Ma L."/>
            <person name="Liu K.-W."/>
            <person name="Li Z."/>
            <person name="Hsiao Y.-Y."/>
            <person name="Qi Y."/>
            <person name="Fu T."/>
            <person name="Tang G."/>
            <person name="Zhang D."/>
            <person name="Sun W.-H."/>
            <person name="Liu D.-K."/>
            <person name="Li Y."/>
            <person name="Chen G.-Z."/>
            <person name="Liu X.-D."/>
            <person name="Liao X.-Y."/>
            <person name="Jiang Y.-T."/>
            <person name="Yu X."/>
            <person name="Hao Y."/>
            <person name="Huang J."/>
            <person name="Zhao X.-W."/>
            <person name="Ke S."/>
            <person name="Chen Y.-Y."/>
            <person name="Wu W.-L."/>
            <person name="Hsu J.-L."/>
            <person name="Lin Y.-F."/>
            <person name="Huang M.-D."/>
            <person name="Li C.-Y."/>
            <person name="Huang L."/>
            <person name="Wang Z.-W."/>
            <person name="Zhao X."/>
            <person name="Zhong W.-Y."/>
            <person name="Peng D.-H."/>
            <person name="Ahmad S."/>
            <person name="Lan S."/>
            <person name="Zhang J.-S."/>
            <person name="Tsai W.-C."/>
            <person name="Van De Peer Y."/>
            <person name="Liu Z.-J."/>
        </authorList>
    </citation>
    <scope>NUCLEOTIDE SEQUENCE</scope>
    <source>
        <strain evidence="2">CP</strain>
        <tissue evidence="2">Leaves</tissue>
    </source>
</reference>
<gene>
    <name evidence="2" type="ORF">QJS10_CPB13g00537</name>
</gene>
<reference evidence="2" key="1">
    <citation type="journal article" date="2023" name="Nat. Commun.">
        <title>Diploid and tetraploid genomes of Acorus and the evolution of monocots.</title>
        <authorList>
            <person name="Ma L."/>
            <person name="Liu K.W."/>
            <person name="Li Z."/>
            <person name="Hsiao Y.Y."/>
            <person name="Qi Y."/>
            <person name="Fu T."/>
            <person name="Tang G.D."/>
            <person name="Zhang D."/>
            <person name="Sun W.H."/>
            <person name="Liu D.K."/>
            <person name="Li Y."/>
            <person name="Chen G.Z."/>
            <person name="Liu X.D."/>
            <person name="Liao X.Y."/>
            <person name="Jiang Y.T."/>
            <person name="Yu X."/>
            <person name="Hao Y."/>
            <person name="Huang J."/>
            <person name="Zhao X.W."/>
            <person name="Ke S."/>
            <person name="Chen Y.Y."/>
            <person name="Wu W.L."/>
            <person name="Hsu J.L."/>
            <person name="Lin Y.F."/>
            <person name="Huang M.D."/>
            <person name="Li C.Y."/>
            <person name="Huang L."/>
            <person name="Wang Z.W."/>
            <person name="Zhao X."/>
            <person name="Zhong W.Y."/>
            <person name="Peng D.H."/>
            <person name="Ahmad S."/>
            <person name="Lan S."/>
            <person name="Zhang J.S."/>
            <person name="Tsai W.C."/>
            <person name="Van de Peer Y."/>
            <person name="Liu Z.J."/>
        </authorList>
    </citation>
    <scope>NUCLEOTIDE SEQUENCE</scope>
    <source>
        <strain evidence="2">CP</strain>
    </source>
</reference>
<evidence type="ECO:0000313" key="2">
    <source>
        <dbReference type="EMBL" id="KAK1300942.1"/>
    </source>
</evidence>
<proteinExistence type="predicted"/>
<comment type="caution">
    <text evidence="2">The sequence shown here is derived from an EMBL/GenBank/DDBJ whole genome shotgun (WGS) entry which is preliminary data.</text>
</comment>
<dbReference type="AlphaFoldDB" id="A0AAV9DI41"/>
<dbReference type="PANTHER" id="PTHR12484:SF4">
    <property type="entry name" value="A-KINASE ANCHOR PROTEIN 17A"/>
    <property type="match status" value="1"/>
</dbReference>
<feature type="compositionally biased region" description="Basic and acidic residues" evidence="1">
    <location>
        <begin position="259"/>
        <end position="272"/>
    </location>
</feature>
<sequence length="300" mass="32700">MSGESGVCDGSGRWLGGNGGGGAYVGSIGHSPSSKGVNVPIGGWMDVGKKRKWGIEDRRGGYSLGLSASGWQRRASSSVALGGDTWLRTAETHQSGISVELWATEAEVGKRVWAGGSGPLRPQMDGSGEVQWTEVEKVIRRRWKVGQGMVSWSLGPRGAAGGGREGVGWRIVEDFGLIRKLNVAADDDLGKTIEGGIVSGLQSKVWVQFEKYEDFCNALKLLCGRSMQKQGSRLKADYEVIWDKDDVFRSTQQIPPRIHVQERLGPRHEDRGQTQVEAPRVKSQITSGNNDRVGPKRWRD</sequence>
<dbReference type="Proteomes" id="UP001180020">
    <property type="component" value="Unassembled WGS sequence"/>
</dbReference>
<evidence type="ECO:0000313" key="3">
    <source>
        <dbReference type="Proteomes" id="UP001180020"/>
    </source>
</evidence>
<feature type="region of interest" description="Disordered" evidence="1">
    <location>
        <begin position="258"/>
        <end position="300"/>
    </location>
</feature>
<name>A0AAV9DI41_ACOCL</name>
<protein>
    <recommendedName>
        <fullName evidence="4">DUF4283 domain-containing protein</fullName>
    </recommendedName>
</protein>
<keyword evidence="3" id="KW-1185">Reference proteome</keyword>
<dbReference type="EMBL" id="JAUJYO010000013">
    <property type="protein sequence ID" value="KAK1300942.1"/>
    <property type="molecule type" value="Genomic_DNA"/>
</dbReference>
<organism evidence="2 3">
    <name type="scientific">Acorus calamus</name>
    <name type="common">Sweet flag</name>
    <dbReference type="NCBI Taxonomy" id="4465"/>
    <lineage>
        <taxon>Eukaryota</taxon>
        <taxon>Viridiplantae</taxon>
        <taxon>Streptophyta</taxon>
        <taxon>Embryophyta</taxon>
        <taxon>Tracheophyta</taxon>
        <taxon>Spermatophyta</taxon>
        <taxon>Magnoliopsida</taxon>
        <taxon>Liliopsida</taxon>
        <taxon>Acoraceae</taxon>
        <taxon>Acorus</taxon>
    </lineage>
</organism>
<dbReference type="PANTHER" id="PTHR12484">
    <property type="entry name" value="B-LYMPHOCYTE ANTIGEN-RELATED"/>
    <property type="match status" value="1"/>
</dbReference>
<evidence type="ECO:0008006" key="4">
    <source>
        <dbReference type="Google" id="ProtNLM"/>
    </source>
</evidence>
<evidence type="ECO:0000256" key="1">
    <source>
        <dbReference type="SAM" id="MobiDB-lite"/>
    </source>
</evidence>
<accession>A0AAV9DI41</accession>
<dbReference type="Pfam" id="PF25015">
    <property type="entry name" value="RBD_AKAP-17A"/>
    <property type="match status" value="1"/>
</dbReference>
<dbReference type="InterPro" id="IPR056852">
    <property type="entry name" value="AK17A/B"/>
</dbReference>